<evidence type="ECO:0000256" key="4">
    <source>
        <dbReference type="ARBA" id="ARBA00022691"/>
    </source>
</evidence>
<dbReference type="EMBL" id="JBHSGA010000011">
    <property type="protein sequence ID" value="MFC4526245.1"/>
    <property type="molecule type" value="Genomic_DNA"/>
</dbReference>
<dbReference type="NCBIfam" id="TIGR00675">
    <property type="entry name" value="dcm"/>
    <property type="match status" value="1"/>
</dbReference>
<dbReference type="Proteomes" id="UP001595961">
    <property type="component" value="Unassembled WGS sequence"/>
</dbReference>
<dbReference type="EC" id="2.1.1.37" evidence="1"/>
<dbReference type="SUPFAM" id="SSF53335">
    <property type="entry name" value="S-adenosyl-L-methionine-dependent methyltransferases"/>
    <property type="match status" value="1"/>
</dbReference>
<keyword evidence="10" id="KW-1185">Reference proteome</keyword>
<keyword evidence="2 7" id="KW-0489">Methyltransferase</keyword>
<evidence type="ECO:0000313" key="9">
    <source>
        <dbReference type="EMBL" id="MFC4526245.1"/>
    </source>
</evidence>
<evidence type="ECO:0000313" key="10">
    <source>
        <dbReference type="Proteomes" id="UP001595961"/>
    </source>
</evidence>
<reference evidence="10" key="1">
    <citation type="journal article" date="2019" name="Int. J. Syst. Evol. Microbiol.">
        <title>The Global Catalogue of Microorganisms (GCM) 10K type strain sequencing project: providing services to taxonomists for standard genome sequencing and annotation.</title>
        <authorList>
            <consortium name="The Broad Institute Genomics Platform"/>
            <consortium name="The Broad Institute Genome Sequencing Center for Infectious Disease"/>
            <person name="Wu L."/>
            <person name="Ma J."/>
        </authorList>
    </citation>
    <scope>NUCLEOTIDE SEQUENCE [LARGE SCALE GENOMIC DNA]</scope>
    <source>
        <strain evidence="10">CCM 4481</strain>
    </source>
</reference>
<dbReference type="InterPro" id="IPR031303">
    <property type="entry name" value="C5_meth_CS"/>
</dbReference>
<dbReference type="Gene3D" id="3.40.50.150">
    <property type="entry name" value="Vaccinia Virus protein VP39"/>
    <property type="match status" value="1"/>
</dbReference>
<keyword evidence="5" id="KW-0680">Restriction system</keyword>
<gene>
    <name evidence="9" type="ORF">ACFO5W_06300</name>
</gene>
<evidence type="ECO:0000256" key="8">
    <source>
        <dbReference type="RuleBase" id="RU000416"/>
    </source>
</evidence>
<evidence type="ECO:0000256" key="6">
    <source>
        <dbReference type="ARBA" id="ARBA00047422"/>
    </source>
</evidence>
<comment type="caution">
    <text evidence="9">The sequence shown here is derived from an EMBL/GenBank/DDBJ whole genome shotgun (WGS) entry which is preliminary data.</text>
</comment>
<dbReference type="GO" id="GO:0032259">
    <property type="term" value="P:methylation"/>
    <property type="evidence" value="ECO:0007669"/>
    <property type="project" value="UniProtKB-KW"/>
</dbReference>
<evidence type="ECO:0000256" key="5">
    <source>
        <dbReference type="ARBA" id="ARBA00022747"/>
    </source>
</evidence>
<keyword evidence="4 7" id="KW-0949">S-adenosyl-L-methionine</keyword>
<dbReference type="Pfam" id="PF00145">
    <property type="entry name" value="DNA_methylase"/>
    <property type="match status" value="1"/>
</dbReference>
<name>A0ABV9C0J0_9GAMM</name>
<proteinExistence type="inferred from homology"/>
<dbReference type="InterPro" id="IPR001525">
    <property type="entry name" value="C5_MeTfrase"/>
</dbReference>
<dbReference type="PROSITE" id="PS51679">
    <property type="entry name" value="SAM_MT_C5"/>
    <property type="match status" value="1"/>
</dbReference>
<protein>
    <recommendedName>
        <fullName evidence="1">DNA (cytosine-5-)-methyltransferase</fullName>
        <ecNumber evidence="1">2.1.1.37</ecNumber>
    </recommendedName>
</protein>
<dbReference type="InterPro" id="IPR029063">
    <property type="entry name" value="SAM-dependent_MTases_sf"/>
</dbReference>
<evidence type="ECO:0000256" key="2">
    <source>
        <dbReference type="ARBA" id="ARBA00022603"/>
    </source>
</evidence>
<sequence length="496" mass="54995">MKINTAVRQAKLDRLRSGETPRALELCSGCGGMSLGMQAAGFELLGHIEFDDTAAASYALNFKPPIEKKRVAWSQSRDMVVSDPVTLASEIGLKGDVVKHFDVLAAGLPCQAFARIGRSKLRSVTGDDVAYVNDPRAKLYQRFLQYVEAVQPVAILIENVPDILNHGGHNVPEEICETLETLGYSARYTLLNAAYYGVPQMRERLFLVAIDSSLGLVPGFPEPSHAAKLPSGYESARSVALKHVPAEGSHFAGIPQARQGLPKAVSVKEALGDLPRIREHFSAPTEMRRRKLTDRLPYASSADLSDYAKKMRAWPSLQVATPDTDGHVVRITPRDFEIFRRMKHGGDYPHAITVAEKIFTEQLEALAVRPRQNSEKWASLRARCVPPYDPNKFPNKWWKLNPATPSRTLTAHMGKDTYSHIHWDSAQKRTVSVREAARLQSFPDNFRFAGAMNAAFRQIGNAVPPLLAEAVARRLKQDLLQIPVSQIESAEDFKVA</sequence>
<dbReference type="RefSeq" id="WP_266150933.1">
    <property type="nucleotide sequence ID" value="NZ_CP064028.1"/>
</dbReference>
<evidence type="ECO:0000256" key="1">
    <source>
        <dbReference type="ARBA" id="ARBA00011975"/>
    </source>
</evidence>
<comment type="similarity">
    <text evidence="7 8">Belongs to the class I-like SAM-binding methyltransferase superfamily. C5-methyltransferase family.</text>
</comment>
<keyword evidence="3 7" id="KW-0808">Transferase</keyword>
<organism evidence="9 10">
    <name type="scientific">Dyella halodurans</name>
    <dbReference type="NCBI Taxonomy" id="1920171"/>
    <lineage>
        <taxon>Bacteria</taxon>
        <taxon>Pseudomonadati</taxon>
        <taxon>Pseudomonadota</taxon>
        <taxon>Gammaproteobacteria</taxon>
        <taxon>Lysobacterales</taxon>
        <taxon>Rhodanobacteraceae</taxon>
        <taxon>Dyella</taxon>
    </lineage>
</organism>
<dbReference type="Gene3D" id="3.90.120.10">
    <property type="entry name" value="DNA Methylase, subunit A, domain 2"/>
    <property type="match status" value="1"/>
</dbReference>
<comment type="catalytic activity">
    <reaction evidence="6">
        <text>a 2'-deoxycytidine in DNA + S-adenosyl-L-methionine = a 5-methyl-2'-deoxycytidine in DNA + S-adenosyl-L-homocysteine + H(+)</text>
        <dbReference type="Rhea" id="RHEA:13681"/>
        <dbReference type="Rhea" id="RHEA-COMP:11369"/>
        <dbReference type="Rhea" id="RHEA-COMP:11370"/>
        <dbReference type="ChEBI" id="CHEBI:15378"/>
        <dbReference type="ChEBI" id="CHEBI:57856"/>
        <dbReference type="ChEBI" id="CHEBI:59789"/>
        <dbReference type="ChEBI" id="CHEBI:85452"/>
        <dbReference type="ChEBI" id="CHEBI:85454"/>
        <dbReference type="EC" id="2.1.1.37"/>
    </reaction>
</comment>
<dbReference type="PRINTS" id="PR00105">
    <property type="entry name" value="C5METTRFRASE"/>
</dbReference>
<evidence type="ECO:0000256" key="7">
    <source>
        <dbReference type="PROSITE-ProRule" id="PRU01016"/>
    </source>
</evidence>
<dbReference type="GO" id="GO:0003886">
    <property type="term" value="F:DNA (cytosine-5-)-methyltransferase activity"/>
    <property type="evidence" value="ECO:0007669"/>
    <property type="project" value="UniProtKB-EC"/>
</dbReference>
<dbReference type="PROSITE" id="PS00095">
    <property type="entry name" value="C5_MTASE_2"/>
    <property type="match status" value="1"/>
</dbReference>
<accession>A0ABV9C0J0</accession>
<dbReference type="PANTHER" id="PTHR10629">
    <property type="entry name" value="CYTOSINE-SPECIFIC METHYLTRANSFERASE"/>
    <property type="match status" value="1"/>
</dbReference>
<evidence type="ECO:0000256" key="3">
    <source>
        <dbReference type="ARBA" id="ARBA00022679"/>
    </source>
</evidence>
<dbReference type="PANTHER" id="PTHR10629:SF52">
    <property type="entry name" value="DNA (CYTOSINE-5)-METHYLTRANSFERASE 1"/>
    <property type="match status" value="1"/>
</dbReference>
<feature type="active site" evidence="7">
    <location>
        <position position="110"/>
    </location>
</feature>
<dbReference type="InterPro" id="IPR050390">
    <property type="entry name" value="C5-Methyltransferase"/>
</dbReference>